<dbReference type="EMBL" id="CAXLJM020000035">
    <property type="protein sequence ID" value="CAL8103939.1"/>
    <property type="molecule type" value="Genomic_DNA"/>
</dbReference>
<comment type="caution">
    <text evidence="2">The sequence shown here is derived from an EMBL/GenBank/DDBJ whole genome shotgun (WGS) entry which is preliminary data.</text>
</comment>
<keyword evidence="1" id="KW-0812">Transmembrane</keyword>
<name>A0ABP1QI70_9HEXA</name>
<reference evidence="2 3" key="1">
    <citation type="submission" date="2024-08" db="EMBL/GenBank/DDBJ databases">
        <authorList>
            <person name="Cucini C."/>
            <person name="Frati F."/>
        </authorList>
    </citation>
    <scope>NUCLEOTIDE SEQUENCE [LARGE SCALE GENOMIC DNA]</scope>
</reference>
<evidence type="ECO:0008006" key="4">
    <source>
        <dbReference type="Google" id="ProtNLM"/>
    </source>
</evidence>
<feature type="transmembrane region" description="Helical" evidence="1">
    <location>
        <begin position="140"/>
        <end position="163"/>
    </location>
</feature>
<dbReference type="Proteomes" id="UP001642540">
    <property type="component" value="Unassembled WGS sequence"/>
</dbReference>
<feature type="transmembrane region" description="Helical" evidence="1">
    <location>
        <begin position="84"/>
        <end position="106"/>
    </location>
</feature>
<accession>A0ABP1QI70</accession>
<feature type="transmembrane region" description="Helical" evidence="1">
    <location>
        <begin position="26"/>
        <end position="48"/>
    </location>
</feature>
<organism evidence="2 3">
    <name type="scientific">Orchesella dallaii</name>
    <dbReference type="NCBI Taxonomy" id="48710"/>
    <lineage>
        <taxon>Eukaryota</taxon>
        <taxon>Metazoa</taxon>
        <taxon>Ecdysozoa</taxon>
        <taxon>Arthropoda</taxon>
        <taxon>Hexapoda</taxon>
        <taxon>Collembola</taxon>
        <taxon>Entomobryomorpha</taxon>
        <taxon>Entomobryoidea</taxon>
        <taxon>Orchesellidae</taxon>
        <taxon>Orchesellinae</taxon>
        <taxon>Orchesella</taxon>
    </lineage>
</organism>
<protein>
    <recommendedName>
        <fullName evidence="4">Gustatory receptor</fullName>
    </recommendedName>
</protein>
<keyword evidence="1" id="KW-1133">Transmembrane helix</keyword>
<evidence type="ECO:0000256" key="1">
    <source>
        <dbReference type="SAM" id="Phobius"/>
    </source>
</evidence>
<evidence type="ECO:0000313" key="3">
    <source>
        <dbReference type="Proteomes" id="UP001642540"/>
    </source>
</evidence>
<keyword evidence="3" id="KW-1185">Reference proteome</keyword>
<keyword evidence="1" id="KW-0472">Membrane</keyword>
<evidence type="ECO:0000313" key="2">
    <source>
        <dbReference type="EMBL" id="CAL8103939.1"/>
    </source>
</evidence>
<sequence length="338" mass="38989">MVLGNLYNVISFCMITDPNQRKEYNLGYVGIHIIAVIAMFNVFGHTLLACKNTTTIYGVNEFLRWETGVTNHFRGRERTEIFDILLHILNIVATGVPFVIFLAVLFEFDPLFYVFEDFILTPKMYRPALQVFLGLVTRSVVMIGAFECARTLTFISFVFLVVVNRMSKVALMLLGHEETTWSQQIVRYYKEFVVVYRIYKSMFSDFLSLMITSIFWLVVTIFWVTIKGYGTIPFFMYLLIITLGLSFLCVAVVALDLLSTLDERSSHVVLKCRKESKLECFMSNKVKRIEKQALIREAKALHPIAILYSPFSRINKEFLMSLLQSIVDRLVDALVLFG</sequence>
<proteinExistence type="predicted"/>
<feature type="transmembrane region" description="Helical" evidence="1">
    <location>
        <begin position="206"/>
        <end position="226"/>
    </location>
</feature>
<gene>
    <name evidence="2" type="ORF">ODALV1_LOCUS11602</name>
</gene>
<feature type="transmembrane region" description="Helical" evidence="1">
    <location>
        <begin position="232"/>
        <end position="258"/>
    </location>
</feature>